<feature type="transmembrane region" description="Helical" evidence="1">
    <location>
        <begin position="293"/>
        <end position="315"/>
    </location>
</feature>
<protein>
    <recommendedName>
        <fullName evidence="4">MARVEL domain-containing protein</fullName>
    </recommendedName>
</protein>
<feature type="transmembrane region" description="Helical" evidence="1">
    <location>
        <begin position="115"/>
        <end position="139"/>
    </location>
</feature>
<feature type="transmembrane region" description="Helical" evidence="1">
    <location>
        <begin position="12"/>
        <end position="33"/>
    </location>
</feature>
<organism evidence="2 3">
    <name type="scientific">Vanrija albida</name>
    <dbReference type="NCBI Taxonomy" id="181172"/>
    <lineage>
        <taxon>Eukaryota</taxon>
        <taxon>Fungi</taxon>
        <taxon>Dikarya</taxon>
        <taxon>Basidiomycota</taxon>
        <taxon>Agaricomycotina</taxon>
        <taxon>Tremellomycetes</taxon>
        <taxon>Trichosporonales</taxon>
        <taxon>Trichosporonaceae</taxon>
        <taxon>Vanrija</taxon>
    </lineage>
</organism>
<feature type="transmembrane region" description="Helical" evidence="1">
    <location>
        <begin position="327"/>
        <end position="350"/>
    </location>
</feature>
<evidence type="ECO:0008006" key="4">
    <source>
        <dbReference type="Google" id="ProtNLM"/>
    </source>
</evidence>
<dbReference type="GeneID" id="95982579"/>
<comment type="caution">
    <text evidence="2">The sequence shown here is derived from an EMBL/GenBank/DDBJ whole genome shotgun (WGS) entry which is preliminary data.</text>
</comment>
<feature type="transmembrane region" description="Helical" evidence="1">
    <location>
        <begin position="362"/>
        <end position="383"/>
    </location>
</feature>
<gene>
    <name evidence="2" type="ORF">Q8F55_001536</name>
</gene>
<keyword evidence="1" id="KW-1133">Transmembrane helix</keyword>
<sequence length="446" mass="48732">MGSSSYILPLRRALYFAAALVLFATLGVAAALVHKWRIGGSIWLWVGQATTPSPNPADGYRILPIFPIAPSGPSGSRPRMQIKYHLGPSITVLVWTAISSLYLIGFYFAPVSPPLFLETLALCALVFEGVVSMGYLTSYWPVFFRGTNHYNYRDPREKIGIATLILGWVAVALLLTLLVVEYVYARVQLRTQKAEDVWPRRLVDVVARGTTPKSPIDEYSRLIPEREREPPEASHLADVFSPSALKLVASGVIALTAAATVGLDGTLLVWFLRDGPLVPYPAWPPEDSLNSEHFSPAGPIVVLVFAVLAAAFTVVRPGLTLSIRTEARITGLLTALGITTMSILSTYWPLFNPYVKRSLQGVGIATLVTGWIAAGALLFLLVLELLVVLRSVREGVEGVGNATFTELVHGKTLWWVYVPEEHPSWHAQLSAVAEERERQGAAPEAE</sequence>
<evidence type="ECO:0000256" key="1">
    <source>
        <dbReference type="SAM" id="Phobius"/>
    </source>
</evidence>
<dbReference type="EMBL" id="JBBXJM010000001">
    <property type="protein sequence ID" value="KAL1413754.1"/>
    <property type="molecule type" value="Genomic_DNA"/>
</dbReference>
<keyword evidence="3" id="KW-1185">Reference proteome</keyword>
<keyword evidence="1" id="KW-0472">Membrane</keyword>
<name>A0ABR3QGC1_9TREE</name>
<feature type="transmembrane region" description="Helical" evidence="1">
    <location>
        <begin position="159"/>
        <end position="184"/>
    </location>
</feature>
<evidence type="ECO:0000313" key="3">
    <source>
        <dbReference type="Proteomes" id="UP001565368"/>
    </source>
</evidence>
<reference evidence="2 3" key="1">
    <citation type="submission" date="2023-08" db="EMBL/GenBank/DDBJ databases">
        <title>Annotated Genome Sequence of Vanrija albida AlHP1.</title>
        <authorList>
            <person name="Herzog R."/>
        </authorList>
    </citation>
    <scope>NUCLEOTIDE SEQUENCE [LARGE SCALE GENOMIC DNA]</scope>
    <source>
        <strain evidence="2 3">AlHP1</strain>
    </source>
</reference>
<keyword evidence="1" id="KW-0812">Transmembrane</keyword>
<feature type="transmembrane region" description="Helical" evidence="1">
    <location>
        <begin position="247"/>
        <end position="273"/>
    </location>
</feature>
<dbReference type="Proteomes" id="UP001565368">
    <property type="component" value="Unassembled WGS sequence"/>
</dbReference>
<proteinExistence type="predicted"/>
<evidence type="ECO:0000313" key="2">
    <source>
        <dbReference type="EMBL" id="KAL1413754.1"/>
    </source>
</evidence>
<dbReference type="RefSeq" id="XP_069213698.1">
    <property type="nucleotide sequence ID" value="XM_069350154.1"/>
</dbReference>
<feature type="transmembrane region" description="Helical" evidence="1">
    <location>
        <begin position="86"/>
        <end position="108"/>
    </location>
</feature>
<accession>A0ABR3QGC1</accession>